<dbReference type="InterPro" id="IPR016980">
    <property type="entry name" value="S-AdoMet-dep_MeTrfase_Alr7345"/>
</dbReference>
<dbReference type="SUPFAM" id="SSF53335">
    <property type="entry name" value="S-adenosyl-L-methionine-dependent methyltransferases"/>
    <property type="match status" value="1"/>
</dbReference>
<accession>A0A2K1Q3J4</accession>
<reference evidence="2 3" key="1">
    <citation type="submission" date="2017-08" db="EMBL/GenBank/DDBJ databases">
        <title>Lysobacter sylvestris genome.</title>
        <authorList>
            <person name="Zhang D.-C."/>
            <person name="Albuquerque L."/>
            <person name="Franca L."/>
            <person name="Froufe H.J.C."/>
            <person name="Barroso C."/>
            <person name="Egas C."/>
            <person name="Da Costa M."/>
            <person name="Margesin R."/>
        </authorList>
    </citation>
    <scope>NUCLEOTIDE SEQUENCE [LARGE SCALE GENOMIC DNA]</scope>
    <source>
        <strain evidence="2 3">AM20-91</strain>
    </source>
</reference>
<name>A0A2K1Q3J4_9GAMM</name>
<feature type="signal peptide" evidence="1">
    <location>
        <begin position="1"/>
        <end position="22"/>
    </location>
</feature>
<dbReference type="EMBL" id="NPZB01000001">
    <property type="protein sequence ID" value="PNS09622.1"/>
    <property type="molecule type" value="Genomic_DNA"/>
</dbReference>
<dbReference type="Proteomes" id="UP000236220">
    <property type="component" value="Unassembled WGS sequence"/>
</dbReference>
<dbReference type="GO" id="GO:0032259">
    <property type="term" value="P:methylation"/>
    <property type="evidence" value="ECO:0007669"/>
    <property type="project" value="UniProtKB-KW"/>
</dbReference>
<comment type="caution">
    <text evidence="2">The sequence shown here is derived from an EMBL/GenBank/DDBJ whole genome shotgun (WGS) entry which is preliminary data.</text>
</comment>
<keyword evidence="2" id="KW-0808">Transferase</keyword>
<sequence>MNKTLPLLSGLALATMLMTGSAADRGIPAYVKAAVADPARVEDAKVDARRHGGEIVAFTGVKPGDNVLELIPGGGYFTRIFSKTVGAKGHVYAVWPTEYDESTDKLQAVAAANPNVEILKQAAAALTVPAPVDVVFTSQNYHDYPDKFMGPVDLAKFNAQVFAALKPGGVFVIVDHVAADGSGLRDTDTLHRIDPAIVKQQVEAAGFKFAGESKVLRNPADNHTLKVFDKAIRGNTDQFVYKFSKPAK</sequence>
<dbReference type="CDD" id="cd02440">
    <property type="entry name" value="AdoMet_MTases"/>
    <property type="match status" value="1"/>
</dbReference>
<organism evidence="2 3">
    <name type="scientific">Solilutibacter silvestris</name>
    <dbReference type="NCBI Taxonomy" id="1645665"/>
    <lineage>
        <taxon>Bacteria</taxon>
        <taxon>Pseudomonadati</taxon>
        <taxon>Pseudomonadota</taxon>
        <taxon>Gammaproteobacteria</taxon>
        <taxon>Lysobacterales</taxon>
        <taxon>Lysobacteraceae</taxon>
        <taxon>Solilutibacter</taxon>
    </lineage>
</organism>
<evidence type="ECO:0000313" key="2">
    <source>
        <dbReference type="EMBL" id="PNS09622.1"/>
    </source>
</evidence>
<evidence type="ECO:0000256" key="1">
    <source>
        <dbReference type="SAM" id="SignalP"/>
    </source>
</evidence>
<proteinExistence type="predicted"/>
<evidence type="ECO:0000313" key="3">
    <source>
        <dbReference type="Proteomes" id="UP000236220"/>
    </source>
</evidence>
<gene>
    <name evidence="2" type="ORF">Lysil_1251</name>
</gene>
<feature type="chain" id="PRO_5014357994" evidence="1">
    <location>
        <begin position="23"/>
        <end position="248"/>
    </location>
</feature>
<keyword evidence="3" id="KW-1185">Reference proteome</keyword>
<dbReference type="GO" id="GO:0008168">
    <property type="term" value="F:methyltransferase activity"/>
    <property type="evidence" value="ECO:0007669"/>
    <property type="project" value="UniProtKB-KW"/>
</dbReference>
<keyword evidence="1" id="KW-0732">Signal</keyword>
<dbReference type="Gene3D" id="3.40.50.150">
    <property type="entry name" value="Vaccinia Virus protein VP39"/>
    <property type="match status" value="1"/>
</dbReference>
<protein>
    <submittedName>
        <fullName evidence="2">Putative methyltransferase</fullName>
    </submittedName>
</protein>
<dbReference type="InterPro" id="IPR029063">
    <property type="entry name" value="SAM-dependent_MTases_sf"/>
</dbReference>
<dbReference type="AlphaFoldDB" id="A0A2K1Q3J4"/>
<dbReference type="OrthoDB" id="9801692at2"/>
<keyword evidence="2" id="KW-0489">Methyltransferase</keyword>
<dbReference type="RefSeq" id="WP_103074650.1">
    <property type="nucleotide sequence ID" value="NZ_NPZB01000001.1"/>
</dbReference>
<dbReference type="PIRSF" id="PIRSF031679">
    <property type="entry name" value="Mtase_Alr7345_prd"/>
    <property type="match status" value="1"/>
</dbReference>